<dbReference type="RefSeq" id="WP_129197366.1">
    <property type="nucleotide sequence ID" value="NZ_CABHXI010000127.1"/>
</dbReference>
<dbReference type="Proteomes" id="UP000288804">
    <property type="component" value="Chromosome"/>
</dbReference>
<name>A0ABX5R2N0_9GAMM</name>
<evidence type="ECO:0000256" key="1">
    <source>
        <dbReference type="SAM" id="Coils"/>
    </source>
</evidence>
<keyword evidence="4" id="KW-1185">Reference proteome</keyword>
<keyword evidence="1" id="KW-0175">Coiled coil</keyword>
<proteinExistence type="predicted"/>
<evidence type="ECO:0000256" key="2">
    <source>
        <dbReference type="SAM" id="SignalP"/>
    </source>
</evidence>
<feature type="chain" id="PRO_5045776316" evidence="2">
    <location>
        <begin position="22"/>
        <end position="412"/>
    </location>
</feature>
<keyword evidence="2" id="KW-0732">Signal</keyword>
<evidence type="ECO:0000313" key="3">
    <source>
        <dbReference type="EMBL" id="QAX79566.1"/>
    </source>
</evidence>
<feature type="coiled-coil region" evidence="1">
    <location>
        <begin position="170"/>
        <end position="197"/>
    </location>
</feature>
<gene>
    <name evidence="3" type="ORF">D5F51_13955</name>
</gene>
<feature type="signal peptide" evidence="2">
    <location>
        <begin position="1"/>
        <end position="21"/>
    </location>
</feature>
<feature type="coiled-coil region" evidence="1">
    <location>
        <begin position="232"/>
        <end position="259"/>
    </location>
</feature>
<protein>
    <submittedName>
        <fullName evidence="3">Uncharacterized protein</fullName>
    </submittedName>
</protein>
<accession>A0ABX5R2N0</accession>
<sequence>MNIPLKNKGLLMCLLAKIVIANINSSFHSPQVIDNEKNSNLLNDIKVEIIQEFSKIYFDKKSKISKCIGKITKSPNIDNVIDNVNAYLDKSKGTDRNKVFIDNLSALIRDENSVIGKEYRLITQSEKCYKLVHKYFSDSEAALTPSAVEQGVRQHEIKIKAQFLEGLGTEKEKETIINKTKEAIKNANEEFIALEDLHRVTYALVSMYNTEFSKTEKVADVGKLKNIIPEGVVLNNDELNEFKLQLERLNNKNRAYIEAINSNLDLLPSTFDKLNHLENKIIPDVRDMINTARSELLYPLENIWTRLANAISAFLFPAISKEKQDKKTQLENNLSELNRLITELSKKPNYDNVMKSSWLYELVSHLLVQGTPVQYPFDPLNVLSPDRKVWLELQKEWLKPLESKSDEPKLSS</sequence>
<feature type="coiled-coil region" evidence="1">
    <location>
        <begin position="320"/>
        <end position="347"/>
    </location>
</feature>
<evidence type="ECO:0000313" key="4">
    <source>
        <dbReference type="Proteomes" id="UP000288804"/>
    </source>
</evidence>
<organism evidence="3 4">
    <name type="scientific">Yersinia hibernica</name>
    <dbReference type="NCBI Taxonomy" id="2339259"/>
    <lineage>
        <taxon>Bacteria</taxon>
        <taxon>Pseudomonadati</taxon>
        <taxon>Pseudomonadota</taxon>
        <taxon>Gammaproteobacteria</taxon>
        <taxon>Enterobacterales</taxon>
        <taxon>Yersiniaceae</taxon>
        <taxon>Yersinia</taxon>
    </lineage>
</organism>
<reference evidence="4" key="1">
    <citation type="submission" date="2018-09" db="EMBL/GenBank/DDBJ databases">
        <title>Yersinia hibernicus sp. nov.</title>
        <authorList>
            <person name="Nguyen S.V."/>
            <person name="Mundanda D.M."/>
            <person name="Anes J."/>
            <person name="Fanning S."/>
        </authorList>
    </citation>
    <scope>NUCLEOTIDE SEQUENCE [LARGE SCALE GENOMIC DNA]</scope>
    <source>
        <strain evidence="4">CFS1934</strain>
    </source>
</reference>
<dbReference type="EMBL" id="CP032487">
    <property type="protein sequence ID" value="QAX79566.1"/>
    <property type="molecule type" value="Genomic_DNA"/>
</dbReference>